<protein>
    <submittedName>
        <fullName evidence="1">Uncharacterized protein</fullName>
    </submittedName>
</protein>
<organism evidence="1 2">
    <name type="scientific">Angomonas deanei</name>
    <dbReference type="NCBI Taxonomy" id="59799"/>
    <lineage>
        <taxon>Eukaryota</taxon>
        <taxon>Discoba</taxon>
        <taxon>Euglenozoa</taxon>
        <taxon>Kinetoplastea</taxon>
        <taxon>Metakinetoplastina</taxon>
        <taxon>Trypanosomatida</taxon>
        <taxon>Trypanosomatidae</taxon>
        <taxon>Strigomonadinae</taxon>
        <taxon>Angomonas</taxon>
    </lineage>
</organism>
<sequence length="131" mass="14827">MRDVKVYIVTSCHHNSAVPGIAEYLQGMIAENVESLMANICDINQLTKMNLRSQPHILIFIMGISDIDELTLEGSSFSRLLRQVTTPKDILHHVRYTVLSVLETNGSSFLAGRQMDNRLEEFGRLPVLRSR</sequence>
<proteinExistence type="predicted"/>
<dbReference type="VEuPathDB" id="TriTrypDB:ADEAN_000048200"/>
<evidence type="ECO:0000313" key="2">
    <source>
        <dbReference type="Proteomes" id="UP000515908"/>
    </source>
</evidence>
<dbReference type="Proteomes" id="UP000515908">
    <property type="component" value="Chromosome 01"/>
</dbReference>
<keyword evidence="2" id="KW-1185">Reference proteome</keyword>
<accession>A0A7G2C068</accession>
<reference evidence="1 2" key="1">
    <citation type="submission" date="2020-08" db="EMBL/GenBank/DDBJ databases">
        <authorList>
            <person name="Newling K."/>
            <person name="Davey J."/>
            <person name="Forrester S."/>
        </authorList>
    </citation>
    <scope>NUCLEOTIDE SEQUENCE [LARGE SCALE GENOMIC DNA]</scope>
    <source>
        <strain evidence="2">Crithidia deanei Carvalho (ATCC PRA-265)</strain>
    </source>
</reference>
<gene>
    <name evidence="1" type="ORF">ADEAN_000048200</name>
</gene>
<name>A0A7G2C068_9TRYP</name>
<dbReference type="Gene3D" id="3.40.50.360">
    <property type="match status" value="1"/>
</dbReference>
<evidence type="ECO:0000313" key="1">
    <source>
        <dbReference type="EMBL" id="CAD2213046.1"/>
    </source>
</evidence>
<dbReference type="InterPro" id="IPR029039">
    <property type="entry name" value="Flavoprotein-like_sf"/>
</dbReference>
<dbReference type="EMBL" id="LR877145">
    <property type="protein sequence ID" value="CAD2213046.1"/>
    <property type="molecule type" value="Genomic_DNA"/>
</dbReference>
<dbReference type="AlphaFoldDB" id="A0A7G2C068"/>